<proteinExistence type="predicted"/>
<reference evidence="3" key="1">
    <citation type="journal article" date="2019" name="Int. J. Syst. Evol. Microbiol.">
        <title>The Global Catalogue of Microorganisms (GCM) 10K type strain sequencing project: providing services to taxonomists for standard genome sequencing and annotation.</title>
        <authorList>
            <consortium name="The Broad Institute Genomics Platform"/>
            <consortium name="The Broad Institute Genome Sequencing Center for Infectious Disease"/>
            <person name="Wu L."/>
            <person name="Ma J."/>
        </authorList>
    </citation>
    <scope>NUCLEOTIDE SEQUENCE [LARGE SCALE GENOMIC DNA]</scope>
    <source>
        <strain evidence="3">KCTC 62164</strain>
    </source>
</reference>
<gene>
    <name evidence="2" type="ORF">ACFOKA_01610</name>
</gene>
<evidence type="ECO:0000259" key="1">
    <source>
        <dbReference type="Pfam" id="PF20066"/>
    </source>
</evidence>
<comment type="caution">
    <text evidence="2">The sequence shown here is derived from an EMBL/GenBank/DDBJ whole genome shotgun (WGS) entry which is preliminary data.</text>
</comment>
<keyword evidence="3" id="KW-1185">Reference proteome</keyword>
<dbReference type="Proteomes" id="UP001595444">
    <property type="component" value="Unassembled WGS sequence"/>
</dbReference>
<organism evidence="2 3">
    <name type="scientific">Kordiimonas pumila</name>
    <dbReference type="NCBI Taxonomy" id="2161677"/>
    <lineage>
        <taxon>Bacteria</taxon>
        <taxon>Pseudomonadati</taxon>
        <taxon>Pseudomonadota</taxon>
        <taxon>Alphaproteobacteria</taxon>
        <taxon>Kordiimonadales</taxon>
        <taxon>Kordiimonadaceae</taxon>
        <taxon>Kordiimonas</taxon>
    </lineage>
</organism>
<name>A0ABV7D0S3_9PROT</name>
<accession>A0ABV7D0S3</accession>
<dbReference type="InterPro" id="IPR045517">
    <property type="entry name" value="Glyoxalase_8"/>
</dbReference>
<evidence type="ECO:0000313" key="3">
    <source>
        <dbReference type="Proteomes" id="UP001595444"/>
    </source>
</evidence>
<dbReference type="EMBL" id="JBHRSL010000001">
    <property type="protein sequence ID" value="MFC3050593.1"/>
    <property type="molecule type" value="Genomic_DNA"/>
</dbReference>
<protein>
    <submittedName>
        <fullName evidence="2">Glyoxalase superfamily protein</fullName>
    </submittedName>
</protein>
<feature type="domain" description="Glyoxalase-related protein" evidence="1">
    <location>
        <begin position="5"/>
        <end position="148"/>
    </location>
</feature>
<dbReference type="Pfam" id="PF20066">
    <property type="entry name" value="Glyoxalase_8"/>
    <property type="match status" value="1"/>
</dbReference>
<dbReference type="RefSeq" id="WP_194214967.1">
    <property type="nucleotide sequence ID" value="NZ_CP061205.1"/>
</dbReference>
<evidence type="ECO:0000313" key="2">
    <source>
        <dbReference type="EMBL" id="MFC3050593.1"/>
    </source>
</evidence>
<sequence length="154" mass="16823">MKEHTKNAKAGAKRLRAFMADKDIALSHSDSLEAIAHIEGYRDWNTLSAHLPPTGACAVPTGTLCNSFPVQVGSKVSGLYYEAPFEGTLLGLEQTINPAVWRVKLQFDEPVTPPAMTRIGLTRRRVQGSINKDGISVNLLGKPDGHIRVYLNTQ</sequence>